<keyword evidence="2" id="KW-1185">Reference proteome</keyword>
<dbReference type="VEuPathDB" id="VectorBase:HLOH_058215"/>
<evidence type="ECO:0000313" key="2">
    <source>
        <dbReference type="Proteomes" id="UP000821853"/>
    </source>
</evidence>
<proteinExistence type="predicted"/>
<accession>A0A9J6GL91</accession>
<evidence type="ECO:0000313" key="1">
    <source>
        <dbReference type="EMBL" id="KAH9375224.1"/>
    </source>
</evidence>
<protein>
    <recommendedName>
        <fullName evidence="3">THAP-type domain-containing protein</fullName>
    </recommendedName>
</protein>
<sequence length="163" mass="17810">MNLVEPSSVSVSSGNDAIRERTAPRSHVRCLSQGGLGCGVMPTCCAVGCSSSIAKGGKLFVAPRGENDTERRAVWLHRIGRENFDCHRGRLCEVSSHYKTFSRRHASGRLLDEARLGTDIQVKQKKSSLMFPSTLSPTISTTMTARSCLARSYWIGYSKTATI</sequence>
<name>A0A9J6GL91_HAELO</name>
<gene>
    <name evidence="1" type="ORF">HPB48_022172</name>
</gene>
<dbReference type="Proteomes" id="UP000821853">
    <property type="component" value="Chromosome 5"/>
</dbReference>
<dbReference type="AlphaFoldDB" id="A0A9J6GL91"/>
<organism evidence="1 2">
    <name type="scientific">Haemaphysalis longicornis</name>
    <name type="common">Bush tick</name>
    <dbReference type="NCBI Taxonomy" id="44386"/>
    <lineage>
        <taxon>Eukaryota</taxon>
        <taxon>Metazoa</taxon>
        <taxon>Ecdysozoa</taxon>
        <taxon>Arthropoda</taxon>
        <taxon>Chelicerata</taxon>
        <taxon>Arachnida</taxon>
        <taxon>Acari</taxon>
        <taxon>Parasitiformes</taxon>
        <taxon>Ixodida</taxon>
        <taxon>Ixodoidea</taxon>
        <taxon>Ixodidae</taxon>
        <taxon>Haemaphysalinae</taxon>
        <taxon>Haemaphysalis</taxon>
    </lineage>
</organism>
<dbReference type="OrthoDB" id="6510358at2759"/>
<comment type="caution">
    <text evidence="1">The sequence shown here is derived from an EMBL/GenBank/DDBJ whole genome shotgun (WGS) entry which is preliminary data.</text>
</comment>
<reference evidence="1 2" key="1">
    <citation type="journal article" date="2020" name="Cell">
        <title>Large-Scale Comparative Analyses of Tick Genomes Elucidate Their Genetic Diversity and Vector Capacities.</title>
        <authorList>
            <consortium name="Tick Genome and Microbiome Consortium (TIGMIC)"/>
            <person name="Jia N."/>
            <person name="Wang J."/>
            <person name="Shi W."/>
            <person name="Du L."/>
            <person name="Sun Y."/>
            <person name="Zhan W."/>
            <person name="Jiang J.F."/>
            <person name="Wang Q."/>
            <person name="Zhang B."/>
            <person name="Ji P."/>
            <person name="Bell-Sakyi L."/>
            <person name="Cui X.M."/>
            <person name="Yuan T.T."/>
            <person name="Jiang B.G."/>
            <person name="Yang W.F."/>
            <person name="Lam T.T."/>
            <person name="Chang Q.C."/>
            <person name="Ding S.J."/>
            <person name="Wang X.J."/>
            <person name="Zhu J.G."/>
            <person name="Ruan X.D."/>
            <person name="Zhao L."/>
            <person name="Wei J.T."/>
            <person name="Ye R.Z."/>
            <person name="Que T.C."/>
            <person name="Du C.H."/>
            <person name="Zhou Y.H."/>
            <person name="Cheng J.X."/>
            <person name="Dai P.F."/>
            <person name="Guo W.B."/>
            <person name="Han X.H."/>
            <person name="Huang E.J."/>
            <person name="Li L.F."/>
            <person name="Wei W."/>
            <person name="Gao Y.C."/>
            <person name="Liu J.Z."/>
            <person name="Shao H.Z."/>
            <person name="Wang X."/>
            <person name="Wang C.C."/>
            <person name="Yang T.C."/>
            <person name="Huo Q.B."/>
            <person name="Li W."/>
            <person name="Chen H.Y."/>
            <person name="Chen S.E."/>
            <person name="Zhou L.G."/>
            <person name="Ni X.B."/>
            <person name="Tian J.H."/>
            <person name="Sheng Y."/>
            <person name="Liu T."/>
            <person name="Pan Y.S."/>
            <person name="Xia L.Y."/>
            <person name="Li J."/>
            <person name="Zhao F."/>
            <person name="Cao W.C."/>
        </authorList>
    </citation>
    <scope>NUCLEOTIDE SEQUENCE [LARGE SCALE GENOMIC DNA]</scope>
    <source>
        <strain evidence="1">HaeL-2018</strain>
    </source>
</reference>
<dbReference type="EMBL" id="JABSTR010000007">
    <property type="protein sequence ID" value="KAH9375224.1"/>
    <property type="molecule type" value="Genomic_DNA"/>
</dbReference>
<evidence type="ECO:0008006" key="3">
    <source>
        <dbReference type="Google" id="ProtNLM"/>
    </source>
</evidence>